<gene>
    <name evidence="1" type="ORF">UFOVP618_37</name>
</gene>
<accession>A0A6J5N6J7</accession>
<organism evidence="1">
    <name type="scientific">uncultured Caudovirales phage</name>
    <dbReference type="NCBI Taxonomy" id="2100421"/>
    <lineage>
        <taxon>Viruses</taxon>
        <taxon>Duplodnaviria</taxon>
        <taxon>Heunggongvirae</taxon>
        <taxon>Uroviricota</taxon>
        <taxon>Caudoviricetes</taxon>
        <taxon>Peduoviridae</taxon>
        <taxon>Maltschvirus</taxon>
        <taxon>Maltschvirus maltsch</taxon>
    </lineage>
</organism>
<proteinExistence type="predicted"/>
<protein>
    <submittedName>
        <fullName evidence="1">Uncharacterized protein</fullName>
    </submittedName>
</protein>
<evidence type="ECO:0000313" key="1">
    <source>
        <dbReference type="EMBL" id="CAB4152976.1"/>
    </source>
</evidence>
<name>A0A6J5N6J7_9CAUD</name>
<reference evidence="1" key="1">
    <citation type="submission" date="2020-04" db="EMBL/GenBank/DDBJ databases">
        <authorList>
            <person name="Chiriac C."/>
            <person name="Salcher M."/>
            <person name="Ghai R."/>
            <person name="Kavagutti S V."/>
        </authorList>
    </citation>
    <scope>NUCLEOTIDE SEQUENCE</scope>
</reference>
<sequence length="372" mass="42942">MKEHKDQILSLYKTGLPISEIARRICKENNIEFTDNKRRITSKLLNRAKNKGVFDECEAVGIDPDKIKNYWYKGKHYSINVKGETDQFKYEDFKEDFIASVKDIKPDYIQIIRTDSDEDSHCLLIDPSDIHCNKLCSVFETGEEYNSQIAVQRVRDGVASIISKSNGFNIDKIILIVGNDVLNTDNTRNQTTKGTQQDTHMKWFDAFLMAKQLYIDIISTLVAIADLEVVYNVSNHDEMSGFFLMDSIYSWYNEHPNITFNRSPAHRKYSVYGKNLIGTTHGDGAKQTDLPLLMCHEASQHWHDCKHRYWFTHHVHHKTSKDVMSVQIESLRSPSPADSWHHKSGYQHSPLAIEGFIFHKSHGQVARLTTLF</sequence>
<dbReference type="EMBL" id="LR796587">
    <property type="protein sequence ID" value="CAB4152976.1"/>
    <property type="molecule type" value="Genomic_DNA"/>
</dbReference>